<sequence length="123" mass="13786">QHLDQTALRETYEETGIPVQLLLVEMKTLATAPANSEGPNESKLITEPIAVAQRVSEGKPKIIFWYVAQGDSTKARVEGTQQENEEFDTIWVPFDKVASTLSFDDDRQIVNKAIRLAQQKQGE</sequence>
<evidence type="ECO:0000313" key="3">
    <source>
        <dbReference type="Proteomes" id="UP000250140"/>
    </source>
</evidence>
<gene>
    <name evidence="2" type="ORF">AOQ84DRAFT_413261</name>
</gene>
<dbReference type="OrthoDB" id="10259236at2759"/>
<feature type="non-terminal residue" evidence="2">
    <location>
        <position position="1"/>
    </location>
</feature>
<dbReference type="AlphaFoldDB" id="A0A8E2EVM7"/>
<reference evidence="2 3" key="1">
    <citation type="journal article" date="2016" name="Nat. Commun.">
        <title>Ectomycorrhizal ecology is imprinted in the genome of the dominant symbiotic fungus Cenococcum geophilum.</title>
        <authorList>
            <consortium name="DOE Joint Genome Institute"/>
            <person name="Peter M."/>
            <person name="Kohler A."/>
            <person name="Ohm R.A."/>
            <person name="Kuo A."/>
            <person name="Krutzmann J."/>
            <person name="Morin E."/>
            <person name="Arend M."/>
            <person name="Barry K.W."/>
            <person name="Binder M."/>
            <person name="Choi C."/>
            <person name="Clum A."/>
            <person name="Copeland A."/>
            <person name="Grisel N."/>
            <person name="Haridas S."/>
            <person name="Kipfer T."/>
            <person name="LaButti K."/>
            <person name="Lindquist E."/>
            <person name="Lipzen A."/>
            <person name="Maire R."/>
            <person name="Meier B."/>
            <person name="Mihaltcheva S."/>
            <person name="Molinier V."/>
            <person name="Murat C."/>
            <person name="Poggeler S."/>
            <person name="Quandt C.A."/>
            <person name="Sperisen C."/>
            <person name="Tritt A."/>
            <person name="Tisserant E."/>
            <person name="Crous P.W."/>
            <person name="Henrissat B."/>
            <person name="Nehls U."/>
            <person name="Egli S."/>
            <person name="Spatafora J.W."/>
            <person name="Grigoriev I.V."/>
            <person name="Martin F.M."/>
        </authorList>
    </citation>
    <scope>NUCLEOTIDE SEQUENCE [LARGE SCALE GENOMIC DNA]</scope>
    <source>
        <strain evidence="2 3">CBS 207.34</strain>
    </source>
</reference>
<protein>
    <recommendedName>
        <fullName evidence="1">Nudix hydrolase domain-containing protein</fullName>
    </recommendedName>
</protein>
<accession>A0A8E2EVM7</accession>
<evidence type="ECO:0000313" key="2">
    <source>
        <dbReference type="EMBL" id="OCL05528.1"/>
    </source>
</evidence>
<dbReference type="Proteomes" id="UP000250140">
    <property type="component" value="Unassembled WGS sequence"/>
</dbReference>
<evidence type="ECO:0000259" key="1">
    <source>
        <dbReference type="Pfam" id="PF00293"/>
    </source>
</evidence>
<dbReference type="Pfam" id="PF00293">
    <property type="entry name" value="NUDIX"/>
    <property type="match status" value="1"/>
</dbReference>
<feature type="domain" description="Nudix hydrolase" evidence="1">
    <location>
        <begin position="3"/>
        <end position="107"/>
    </location>
</feature>
<dbReference type="EMBL" id="KV750261">
    <property type="protein sequence ID" value="OCL05528.1"/>
    <property type="molecule type" value="Genomic_DNA"/>
</dbReference>
<dbReference type="Gene3D" id="3.90.79.10">
    <property type="entry name" value="Nucleoside Triphosphate Pyrophosphohydrolase"/>
    <property type="match status" value="1"/>
</dbReference>
<name>A0A8E2EVM7_9PEZI</name>
<keyword evidence="3" id="KW-1185">Reference proteome</keyword>
<organism evidence="2 3">
    <name type="scientific">Glonium stellatum</name>
    <dbReference type="NCBI Taxonomy" id="574774"/>
    <lineage>
        <taxon>Eukaryota</taxon>
        <taxon>Fungi</taxon>
        <taxon>Dikarya</taxon>
        <taxon>Ascomycota</taxon>
        <taxon>Pezizomycotina</taxon>
        <taxon>Dothideomycetes</taxon>
        <taxon>Pleosporomycetidae</taxon>
        <taxon>Gloniales</taxon>
        <taxon>Gloniaceae</taxon>
        <taxon>Glonium</taxon>
    </lineage>
</organism>
<dbReference type="SUPFAM" id="SSF55811">
    <property type="entry name" value="Nudix"/>
    <property type="match status" value="1"/>
</dbReference>
<proteinExistence type="predicted"/>
<dbReference type="InterPro" id="IPR015797">
    <property type="entry name" value="NUDIX_hydrolase-like_dom_sf"/>
</dbReference>
<dbReference type="InterPro" id="IPR000086">
    <property type="entry name" value="NUDIX_hydrolase_dom"/>
</dbReference>